<dbReference type="Proteomes" id="UP001501115">
    <property type="component" value="Unassembled WGS sequence"/>
</dbReference>
<proteinExistence type="predicted"/>
<evidence type="ECO:0000256" key="1">
    <source>
        <dbReference type="SAM" id="MobiDB-lite"/>
    </source>
</evidence>
<evidence type="ECO:0000313" key="2">
    <source>
        <dbReference type="EMBL" id="GAA4319988.1"/>
    </source>
</evidence>
<name>A0ABP8G9C3_9ACTN</name>
<gene>
    <name evidence="2" type="ORF">GCM10023086_44130</name>
</gene>
<keyword evidence="3" id="KW-1185">Reference proteome</keyword>
<accession>A0ABP8G9C3</accession>
<comment type="caution">
    <text evidence="2">The sequence shown here is derived from an EMBL/GenBank/DDBJ whole genome shotgun (WGS) entry which is preliminary data.</text>
</comment>
<protein>
    <submittedName>
        <fullName evidence="2">Uncharacterized protein</fullName>
    </submittedName>
</protein>
<sequence length="117" mass="12789">MPARVQDHGGDLQQVQEPAGRGRDGIAVRRRIPVHASRSFRRGKRYRQDPSCGLSDEVTVSRKGGTVAPKRQKTEVRVPGALRGVGTIWIPFTGGDGANHQDRTKSDAVIASIVFEF</sequence>
<evidence type="ECO:0000313" key="3">
    <source>
        <dbReference type="Proteomes" id="UP001501115"/>
    </source>
</evidence>
<organism evidence="2 3">
    <name type="scientific">Streptomyces venetus</name>
    <dbReference type="NCBI Taxonomy" id="1701086"/>
    <lineage>
        <taxon>Bacteria</taxon>
        <taxon>Bacillati</taxon>
        <taxon>Actinomycetota</taxon>
        <taxon>Actinomycetes</taxon>
        <taxon>Kitasatosporales</taxon>
        <taxon>Streptomycetaceae</taxon>
        <taxon>Streptomyces</taxon>
    </lineage>
</organism>
<feature type="compositionally biased region" description="Basic and acidic residues" evidence="1">
    <location>
        <begin position="1"/>
        <end position="10"/>
    </location>
</feature>
<dbReference type="EMBL" id="BAABET010000006">
    <property type="protein sequence ID" value="GAA4319988.1"/>
    <property type="molecule type" value="Genomic_DNA"/>
</dbReference>
<reference evidence="3" key="1">
    <citation type="journal article" date="2019" name="Int. J. Syst. Evol. Microbiol.">
        <title>The Global Catalogue of Microorganisms (GCM) 10K type strain sequencing project: providing services to taxonomists for standard genome sequencing and annotation.</title>
        <authorList>
            <consortium name="The Broad Institute Genomics Platform"/>
            <consortium name="The Broad Institute Genome Sequencing Center for Infectious Disease"/>
            <person name="Wu L."/>
            <person name="Ma J."/>
        </authorList>
    </citation>
    <scope>NUCLEOTIDE SEQUENCE [LARGE SCALE GENOMIC DNA]</scope>
    <source>
        <strain evidence="3">JCM 31290</strain>
    </source>
</reference>
<feature type="region of interest" description="Disordered" evidence="1">
    <location>
        <begin position="1"/>
        <end position="25"/>
    </location>
</feature>